<organism evidence="3 4">
    <name type="scientific">Compostimonas suwonensis</name>
    <dbReference type="NCBI Taxonomy" id="1048394"/>
    <lineage>
        <taxon>Bacteria</taxon>
        <taxon>Bacillati</taxon>
        <taxon>Actinomycetota</taxon>
        <taxon>Actinomycetes</taxon>
        <taxon>Micrococcales</taxon>
        <taxon>Microbacteriaceae</taxon>
        <taxon>Compostimonas</taxon>
    </lineage>
</organism>
<reference evidence="3 4" key="1">
    <citation type="submission" date="2017-11" db="EMBL/GenBank/DDBJ databases">
        <title>Genomic Encyclopedia of Archaeal and Bacterial Type Strains, Phase II (KMG-II): From Individual Species to Whole Genera.</title>
        <authorList>
            <person name="Goeker M."/>
        </authorList>
    </citation>
    <scope>NUCLEOTIDE SEQUENCE [LARGE SCALE GENOMIC DNA]</scope>
    <source>
        <strain evidence="3 4">DSM 25625</strain>
    </source>
</reference>
<dbReference type="Pfam" id="PF07791">
    <property type="entry name" value="Imm11"/>
    <property type="match status" value="1"/>
</dbReference>
<proteinExistence type="predicted"/>
<evidence type="ECO:0000313" key="3">
    <source>
        <dbReference type="EMBL" id="PJJ61560.1"/>
    </source>
</evidence>
<dbReference type="Proteomes" id="UP000230161">
    <property type="component" value="Unassembled WGS sequence"/>
</dbReference>
<dbReference type="InterPro" id="IPR012433">
    <property type="entry name" value="Imm11"/>
</dbReference>
<dbReference type="AlphaFoldDB" id="A0A2M9BUF5"/>
<feature type="region of interest" description="Disordered" evidence="1">
    <location>
        <begin position="1"/>
        <end position="24"/>
    </location>
</feature>
<evidence type="ECO:0000313" key="4">
    <source>
        <dbReference type="Proteomes" id="UP000230161"/>
    </source>
</evidence>
<evidence type="ECO:0000256" key="1">
    <source>
        <dbReference type="SAM" id="MobiDB-lite"/>
    </source>
</evidence>
<dbReference type="EMBL" id="PGFB01000004">
    <property type="protein sequence ID" value="PJJ61560.1"/>
    <property type="molecule type" value="Genomic_DNA"/>
</dbReference>
<keyword evidence="4" id="KW-1185">Reference proteome</keyword>
<protein>
    <recommendedName>
        <fullName evidence="2">Immunity MXAN-0049 protein domain-containing protein</fullName>
    </recommendedName>
</protein>
<evidence type="ECO:0000259" key="2">
    <source>
        <dbReference type="Pfam" id="PF07791"/>
    </source>
</evidence>
<name>A0A2M9BUF5_9MICO</name>
<sequence length="167" mass="18968">MCQGVGSGERRKLSDLARHPGPRLSDWQPPRVEIITWAGGSLVPVDFPSTSISSSFIMTRRTLEVLREVLSDDAEFLPLDNDEQELWALNPLKVLDALDLDRSTYWHTKPTLFVRDYVFKDDVIGDAAVFHLPPEQRVVGGVYVTERFVAEVEKHHLTGLTFKHLWG</sequence>
<comment type="caution">
    <text evidence="3">The sequence shown here is derived from an EMBL/GenBank/DDBJ whole genome shotgun (WGS) entry which is preliminary data.</text>
</comment>
<accession>A0A2M9BUF5</accession>
<feature type="domain" description="Immunity MXAN-0049 protein" evidence="2">
    <location>
        <begin position="40"/>
        <end position="163"/>
    </location>
</feature>
<gene>
    <name evidence="3" type="ORF">CLV54_2506</name>
</gene>
<feature type="compositionally biased region" description="Basic and acidic residues" evidence="1">
    <location>
        <begin position="8"/>
        <end position="18"/>
    </location>
</feature>